<keyword evidence="5 6" id="KW-0472">Membrane</keyword>
<dbReference type="EMBL" id="FNTH01000001">
    <property type="protein sequence ID" value="SEC34840.1"/>
    <property type="molecule type" value="Genomic_DNA"/>
</dbReference>
<feature type="transmembrane region" description="Helical" evidence="6">
    <location>
        <begin position="63"/>
        <end position="84"/>
    </location>
</feature>
<gene>
    <name evidence="7" type="ORF">SAMN05444164_1619</name>
</gene>
<dbReference type="GO" id="GO:0022857">
    <property type="term" value="F:transmembrane transporter activity"/>
    <property type="evidence" value="ECO:0007669"/>
    <property type="project" value="InterPro"/>
</dbReference>
<feature type="transmembrane region" description="Helical" evidence="6">
    <location>
        <begin position="269"/>
        <end position="290"/>
    </location>
</feature>
<evidence type="ECO:0000256" key="6">
    <source>
        <dbReference type="SAM" id="Phobius"/>
    </source>
</evidence>
<keyword evidence="3 6" id="KW-0812">Transmembrane</keyword>
<evidence type="ECO:0000256" key="4">
    <source>
        <dbReference type="ARBA" id="ARBA00022989"/>
    </source>
</evidence>
<evidence type="ECO:0000313" key="7">
    <source>
        <dbReference type="EMBL" id="SEC34840.1"/>
    </source>
</evidence>
<dbReference type="RefSeq" id="WP_092115045.1">
    <property type="nucleotide sequence ID" value="NZ_FNTH01000001.1"/>
</dbReference>
<evidence type="ECO:0000313" key="8">
    <source>
        <dbReference type="Proteomes" id="UP000198992"/>
    </source>
</evidence>
<dbReference type="AlphaFoldDB" id="A0A1H4RSI3"/>
<proteinExistence type="predicted"/>
<evidence type="ECO:0000256" key="3">
    <source>
        <dbReference type="ARBA" id="ARBA00022692"/>
    </source>
</evidence>
<dbReference type="CDD" id="cd06580">
    <property type="entry name" value="TM_PBP1_transp_TpRbsC_like"/>
    <property type="match status" value="1"/>
</dbReference>
<organism evidence="7 8">
    <name type="scientific">Bradyrhizobium erythrophlei</name>
    <dbReference type="NCBI Taxonomy" id="1437360"/>
    <lineage>
        <taxon>Bacteria</taxon>
        <taxon>Pseudomonadati</taxon>
        <taxon>Pseudomonadota</taxon>
        <taxon>Alphaproteobacteria</taxon>
        <taxon>Hyphomicrobiales</taxon>
        <taxon>Nitrobacteraceae</taxon>
        <taxon>Bradyrhizobium</taxon>
    </lineage>
</organism>
<dbReference type="PANTHER" id="PTHR43370">
    <property type="entry name" value="SUGAR ABC TRANSPORTER INTEGRAL MEMBRANE PROTEIN-RELATED"/>
    <property type="match status" value="1"/>
</dbReference>
<dbReference type="OrthoDB" id="9792579at2"/>
<evidence type="ECO:0000256" key="1">
    <source>
        <dbReference type="ARBA" id="ARBA00004651"/>
    </source>
</evidence>
<dbReference type="InterPro" id="IPR001851">
    <property type="entry name" value="ABC_transp_permease"/>
</dbReference>
<dbReference type="Proteomes" id="UP000198992">
    <property type="component" value="Unassembled WGS sequence"/>
</dbReference>
<dbReference type="Pfam" id="PF02653">
    <property type="entry name" value="BPD_transp_2"/>
    <property type="match status" value="1"/>
</dbReference>
<feature type="transmembrane region" description="Helical" evidence="6">
    <location>
        <begin position="91"/>
        <end position="109"/>
    </location>
</feature>
<accession>A0A1H4RSI3</accession>
<evidence type="ECO:0000256" key="2">
    <source>
        <dbReference type="ARBA" id="ARBA00022475"/>
    </source>
</evidence>
<feature type="transmembrane region" description="Helical" evidence="6">
    <location>
        <begin position="147"/>
        <end position="163"/>
    </location>
</feature>
<reference evidence="7 8" key="1">
    <citation type="submission" date="2016-10" db="EMBL/GenBank/DDBJ databases">
        <authorList>
            <person name="de Groot N.N."/>
        </authorList>
    </citation>
    <scope>NUCLEOTIDE SEQUENCE [LARGE SCALE GENOMIC DNA]</scope>
    <source>
        <strain evidence="7 8">MT12</strain>
    </source>
</reference>
<comment type="subcellular location">
    <subcellularLocation>
        <location evidence="1">Cell membrane</location>
        <topology evidence="1">Multi-pass membrane protein</topology>
    </subcellularLocation>
</comment>
<name>A0A1H4RSI3_9BRAD</name>
<evidence type="ECO:0000256" key="5">
    <source>
        <dbReference type="ARBA" id="ARBA00023136"/>
    </source>
</evidence>
<keyword evidence="2" id="KW-1003">Cell membrane</keyword>
<sequence>MIDEQMAVFIGSGLRLAVPIIFAATGEMLSERAGVLNLSLDGMMLMSAFTAALASWATGSPLLGVAAGVLVAMAVAAVQAVLSVTLRANQLVVGIGFNILALGTTTFLYREIFGPLSRDPIPGFAQLNLPWIASIPVIGPALANQTGLAYVSILMVVVTWLILKYTSFGLAVRAVGEDPRAADKAGISVARTRYLGVLYAGVLAGLGGAFMSVADSNTFTENMTKGAGYLAITAVIFGGWNPWYTLAACLLFGFATALQFLMPALQLDVPVALLLLLPYLLALVAIAGFVGKSRQPSALTIPFERGG</sequence>
<keyword evidence="4 6" id="KW-1133">Transmembrane helix</keyword>
<dbReference type="GO" id="GO:0005886">
    <property type="term" value="C:plasma membrane"/>
    <property type="evidence" value="ECO:0007669"/>
    <property type="project" value="UniProtKB-SubCell"/>
</dbReference>
<feature type="transmembrane region" description="Helical" evidence="6">
    <location>
        <begin position="6"/>
        <end position="26"/>
    </location>
</feature>
<protein>
    <submittedName>
        <fullName evidence="7">Nucleoside ABC transporter membrane protein</fullName>
    </submittedName>
</protein>
<feature type="transmembrane region" description="Helical" evidence="6">
    <location>
        <begin position="194"/>
        <end position="214"/>
    </location>
</feature>
<dbReference type="PANTHER" id="PTHR43370:SF1">
    <property type="entry name" value="GUANOSINE ABC TRANSPORTER PERMEASE PROTEIN NUPQ"/>
    <property type="match status" value="1"/>
</dbReference>